<sequence length="80" mass="9092">MGIATLSQKYQIVVPREVRDRLRLKAGAKIMIHPLDDTRAVLTKHPTDYVQALQGLGKEVWQSLGGTDTYILQERSSWDK</sequence>
<dbReference type="AlphaFoldDB" id="A0A1F7VFQ2"/>
<dbReference type="SMART" id="SM00966">
    <property type="entry name" value="SpoVT_AbrB"/>
    <property type="match status" value="1"/>
</dbReference>
<accession>A0A1F7VFQ2</accession>
<dbReference type="Gene3D" id="2.10.260.10">
    <property type="match status" value="1"/>
</dbReference>
<proteinExistence type="predicted"/>
<comment type="caution">
    <text evidence="2">The sequence shown here is derived from an EMBL/GenBank/DDBJ whole genome shotgun (WGS) entry which is preliminary data.</text>
</comment>
<dbReference type="GO" id="GO:0003677">
    <property type="term" value="F:DNA binding"/>
    <property type="evidence" value="ECO:0007669"/>
    <property type="project" value="InterPro"/>
</dbReference>
<dbReference type="NCBIfam" id="TIGR01439">
    <property type="entry name" value="lp_hng_hel_AbrB"/>
    <property type="match status" value="1"/>
</dbReference>
<dbReference type="Proteomes" id="UP000178264">
    <property type="component" value="Unassembled WGS sequence"/>
</dbReference>
<dbReference type="EMBL" id="MGER01000010">
    <property type="protein sequence ID" value="OGL88807.1"/>
    <property type="molecule type" value="Genomic_DNA"/>
</dbReference>
<name>A0A1F7VFQ2_9BACT</name>
<dbReference type="Pfam" id="PF04014">
    <property type="entry name" value="MazE_antitoxin"/>
    <property type="match status" value="1"/>
</dbReference>
<feature type="domain" description="SpoVT-AbrB" evidence="1">
    <location>
        <begin position="4"/>
        <end position="50"/>
    </location>
</feature>
<protein>
    <recommendedName>
        <fullName evidence="1">SpoVT-AbrB domain-containing protein</fullName>
    </recommendedName>
</protein>
<evidence type="ECO:0000313" key="2">
    <source>
        <dbReference type="EMBL" id="OGL88807.1"/>
    </source>
</evidence>
<evidence type="ECO:0000259" key="1">
    <source>
        <dbReference type="SMART" id="SM00966"/>
    </source>
</evidence>
<dbReference type="SUPFAM" id="SSF89447">
    <property type="entry name" value="AbrB/MazE/MraZ-like"/>
    <property type="match status" value="1"/>
</dbReference>
<dbReference type="InterPro" id="IPR007159">
    <property type="entry name" value="SpoVT-AbrB_dom"/>
</dbReference>
<organism evidence="2 3">
    <name type="scientific">Candidatus Uhrbacteria bacterium RIFCSPLOWO2_02_FULL_49_11</name>
    <dbReference type="NCBI Taxonomy" id="1802409"/>
    <lineage>
        <taxon>Bacteria</taxon>
        <taxon>Candidatus Uhriibacteriota</taxon>
    </lineage>
</organism>
<reference evidence="2 3" key="1">
    <citation type="journal article" date="2016" name="Nat. Commun.">
        <title>Thousands of microbial genomes shed light on interconnected biogeochemical processes in an aquifer system.</title>
        <authorList>
            <person name="Anantharaman K."/>
            <person name="Brown C.T."/>
            <person name="Hug L.A."/>
            <person name="Sharon I."/>
            <person name="Castelle C.J."/>
            <person name="Probst A.J."/>
            <person name="Thomas B.C."/>
            <person name="Singh A."/>
            <person name="Wilkins M.J."/>
            <person name="Karaoz U."/>
            <person name="Brodie E.L."/>
            <person name="Williams K.H."/>
            <person name="Hubbard S.S."/>
            <person name="Banfield J.F."/>
        </authorList>
    </citation>
    <scope>NUCLEOTIDE SEQUENCE [LARGE SCALE GENOMIC DNA]</scope>
</reference>
<evidence type="ECO:0000313" key="3">
    <source>
        <dbReference type="Proteomes" id="UP000178264"/>
    </source>
</evidence>
<gene>
    <name evidence="2" type="ORF">A3I42_04015</name>
</gene>
<dbReference type="InterPro" id="IPR037914">
    <property type="entry name" value="SpoVT-AbrB_sf"/>
</dbReference>